<evidence type="ECO:0000256" key="1">
    <source>
        <dbReference type="SAM" id="MobiDB-lite"/>
    </source>
</evidence>
<organism evidence="2 3">
    <name type="scientific">Elysia marginata</name>
    <dbReference type="NCBI Taxonomy" id="1093978"/>
    <lineage>
        <taxon>Eukaryota</taxon>
        <taxon>Metazoa</taxon>
        <taxon>Spiralia</taxon>
        <taxon>Lophotrochozoa</taxon>
        <taxon>Mollusca</taxon>
        <taxon>Gastropoda</taxon>
        <taxon>Heterobranchia</taxon>
        <taxon>Euthyneura</taxon>
        <taxon>Panpulmonata</taxon>
        <taxon>Sacoglossa</taxon>
        <taxon>Placobranchoidea</taxon>
        <taxon>Plakobranchidae</taxon>
        <taxon>Elysia</taxon>
    </lineage>
</organism>
<reference evidence="2 3" key="1">
    <citation type="journal article" date="2021" name="Elife">
        <title>Chloroplast acquisition without the gene transfer in kleptoplastic sea slugs, Plakobranchus ocellatus.</title>
        <authorList>
            <person name="Maeda T."/>
            <person name="Takahashi S."/>
            <person name="Yoshida T."/>
            <person name="Shimamura S."/>
            <person name="Takaki Y."/>
            <person name="Nagai Y."/>
            <person name="Toyoda A."/>
            <person name="Suzuki Y."/>
            <person name="Arimoto A."/>
            <person name="Ishii H."/>
            <person name="Satoh N."/>
            <person name="Nishiyama T."/>
            <person name="Hasebe M."/>
            <person name="Maruyama T."/>
            <person name="Minagawa J."/>
            <person name="Obokata J."/>
            <person name="Shigenobu S."/>
        </authorList>
    </citation>
    <scope>NUCLEOTIDE SEQUENCE [LARGE SCALE GENOMIC DNA]</scope>
</reference>
<dbReference type="AlphaFoldDB" id="A0AAV4HAX6"/>
<sequence>MGAEATRPLMRFGCSCSTNPAETSPSPSSGSHSLVKKVNLTAWLLSGVPSTTETFRKELKTLSLFHGESPQSPSTQRISARRSSIVTDGAEIRFLKIRTSF</sequence>
<feature type="region of interest" description="Disordered" evidence="1">
    <location>
        <begin position="1"/>
        <end position="33"/>
    </location>
</feature>
<accession>A0AAV4HAX6</accession>
<dbReference type="EMBL" id="BMAT01001888">
    <property type="protein sequence ID" value="GFR94704.1"/>
    <property type="molecule type" value="Genomic_DNA"/>
</dbReference>
<proteinExistence type="predicted"/>
<keyword evidence="3" id="KW-1185">Reference proteome</keyword>
<evidence type="ECO:0000313" key="3">
    <source>
        <dbReference type="Proteomes" id="UP000762676"/>
    </source>
</evidence>
<gene>
    <name evidence="2" type="ORF">ElyMa_000925700</name>
</gene>
<evidence type="ECO:0000313" key="2">
    <source>
        <dbReference type="EMBL" id="GFR94704.1"/>
    </source>
</evidence>
<dbReference type="Proteomes" id="UP000762676">
    <property type="component" value="Unassembled WGS sequence"/>
</dbReference>
<protein>
    <submittedName>
        <fullName evidence="2">Uncharacterized protein</fullName>
    </submittedName>
</protein>
<name>A0AAV4HAX6_9GAST</name>
<feature type="compositionally biased region" description="Low complexity" evidence="1">
    <location>
        <begin position="24"/>
        <end position="33"/>
    </location>
</feature>
<comment type="caution">
    <text evidence="2">The sequence shown here is derived from an EMBL/GenBank/DDBJ whole genome shotgun (WGS) entry which is preliminary data.</text>
</comment>